<keyword evidence="13" id="KW-1185">Reference proteome</keyword>
<dbReference type="GO" id="GO:0051604">
    <property type="term" value="P:protein maturation"/>
    <property type="evidence" value="ECO:0007669"/>
    <property type="project" value="TreeGrafter"/>
</dbReference>
<dbReference type="PROSITE" id="PS51160">
    <property type="entry name" value="ACYLPHOSPHATASE_3"/>
    <property type="match status" value="1"/>
</dbReference>
<evidence type="ECO:0000256" key="3">
    <source>
        <dbReference type="ARBA" id="ARBA00022598"/>
    </source>
</evidence>
<dbReference type="PANTHER" id="PTHR42959:SF1">
    <property type="entry name" value="CARBAMOYLTRANSFERASE HYPF"/>
    <property type="match status" value="1"/>
</dbReference>
<evidence type="ECO:0000256" key="2">
    <source>
        <dbReference type="ARBA" id="ARBA00008097"/>
    </source>
</evidence>
<dbReference type="Proteomes" id="UP000316095">
    <property type="component" value="Unassembled WGS sequence"/>
</dbReference>
<evidence type="ECO:0000256" key="1">
    <source>
        <dbReference type="ARBA" id="ARBA00004711"/>
    </source>
</evidence>
<feature type="domain" description="YrdC-like" evidence="11">
    <location>
        <begin position="210"/>
        <end position="395"/>
    </location>
</feature>
<sequence length="772" mass="85451">MLSPDSTLQNVVAHRIILNGIVQGIGMRPAVARLAQMHHLSGSVSNQLTGLLIVVEGSPSDVDEFRDQLSSHFPTDAKITSRQEIKCEATGNTEFRILESIATGRLETILPADLATCDQCQHEYSSPDDARYRYPMISCTSCGPRYSIIKRMPFEREQSSLKDYDLCVNCREDYTNSSSRRFHAQTIACQDCGPKYWYEKSGQFVELNYDMMIQLAVEDIKRGDIVGLCGVGGYQLLVDGTNLAAVQRLRQRKKRESKPFAVMVQSLNAAEHLASLNQIEREILADSRNPIVLLNQLARNRLAREVTGPVGTIGVMLPTTPVHQELCRLVNVPLIVTSGNVEGKPIESVPSKARSELADIADCFLHHNREIVRPIDDSVVRIASGQQVTIRCGRGLSPLKLPISTQMQILAVGGEQKNAIAFSNGSQSILSPHIGDLNTLENRTYFEQQIAELQTLYQMDPEYIVHDLHQEYYSTKWATRQGKPLIGVQHHHAHIVSGMLEHNLLDENVLGLAFDGTGLGDDATVWGGEFLLTTAVDYIRVGNIAPFSLPGGDAAILSPWRIAISLLESAMEAEAASKIGRQIFPDNSAENILQITGRQHLSPRTSSMGRLFDGITALITRRTESSYEGQFPMILEALAQNCDSVQTPYRFKVSTVDHRIQLEWKTAIRQIVHDIDAGTAPAVIACRFHRGLVQGIRKMCRLFPDYPIVLSGGCFQNRILLETLRRELEQDHRNVFCPVSIPLNDAGLAAGQLAIAVARLTRNADHNSVGAV</sequence>
<dbReference type="InterPro" id="IPR001792">
    <property type="entry name" value="Acylphosphatase-like_dom"/>
</dbReference>
<dbReference type="Gene3D" id="3.30.420.360">
    <property type="match status" value="1"/>
</dbReference>
<dbReference type="Gene3D" id="3.30.110.120">
    <property type="match status" value="1"/>
</dbReference>
<dbReference type="AlphaFoldDB" id="A0A5C5X963"/>
<evidence type="ECO:0000256" key="8">
    <source>
        <dbReference type="PIRNR" id="PIRNR006256"/>
    </source>
</evidence>
<dbReference type="InterPro" id="IPR011125">
    <property type="entry name" value="Znf_HypF"/>
</dbReference>
<protein>
    <recommendedName>
        <fullName evidence="8">Carbamoyltransferase</fullName>
        <ecNumber evidence="8">6.2.-.-</ecNumber>
    </recommendedName>
</protein>
<gene>
    <name evidence="12" type="primary">hypF</name>
    <name evidence="12" type="ORF">Pan54_03860</name>
</gene>
<dbReference type="UniPathway" id="UPA00335"/>
<evidence type="ECO:0000259" key="11">
    <source>
        <dbReference type="PROSITE" id="PS51163"/>
    </source>
</evidence>
<name>A0A5C5X963_9PLAN</name>
<dbReference type="Gene3D" id="3.90.870.50">
    <property type="match status" value="1"/>
</dbReference>
<dbReference type="NCBIfam" id="TIGR00143">
    <property type="entry name" value="hypF"/>
    <property type="match status" value="1"/>
</dbReference>
<evidence type="ECO:0000256" key="5">
    <source>
        <dbReference type="ARBA" id="ARBA00022771"/>
    </source>
</evidence>
<dbReference type="GO" id="GO:0016874">
    <property type="term" value="F:ligase activity"/>
    <property type="evidence" value="ECO:0007669"/>
    <property type="project" value="UniProtKB-UniRule"/>
</dbReference>
<dbReference type="GO" id="GO:0016743">
    <property type="term" value="F:carboxyl- or carbamoyltransferase activity"/>
    <property type="evidence" value="ECO:0007669"/>
    <property type="project" value="UniProtKB-UniRule"/>
</dbReference>
<dbReference type="PANTHER" id="PTHR42959">
    <property type="entry name" value="CARBAMOYLTRANSFERASE"/>
    <property type="match status" value="1"/>
</dbReference>
<dbReference type="InterPro" id="IPR051060">
    <property type="entry name" value="Carbamoyltrans_HypF-like"/>
</dbReference>
<keyword evidence="4" id="KW-0479">Metal-binding</keyword>
<dbReference type="SUPFAM" id="SSF54975">
    <property type="entry name" value="Acylphosphatase/BLUF domain-like"/>
    <property type="match status" value="1"/>
</dbReference>
<dbReference type="Pfam" id="PF07503">
    <property type="entry name" value="zf-HYPF"/>
    <property type="match status" value="2"/>
</dbReference>
<evidence type="ECO:0000256" key="4">
    <source>
        <dbReference type="ARBA" id="ARBA00022723"/>
    </source>
</evidence>
<keyword evidence="3" id="KW-0436">Ligase</keyword>
<reference evidence="12 13" key="1">
    <citation type="submission" date="2019-02" db="EMBL/GenBank/DDBJ databases">
        <title>Deep-cultivation of Planctomycetes and their phenomic and genomic characterization uncovers novel biology.</title>
        <authorList>
            <person name="Wiegand S."/>
            <person name="Jogler M."/>
            <person name="Boedeker C."/>
            <person name="Pinto D."/>
            <person name="Vollmers J."/>
            <person name="Rivas-Marin E."/>
            <person name="Kohn T."/>
            <person name="Peeters S.H."/>
            <person name="Heuer A."/>
            <person name="Rast P."/>
            <person name="Oberbeckmann S."/>
            <person name="Bunk B."/>
            <person name="Jeske O."/>
            <person name="Meyerdierks A."/>
            <person name="Storesund J.E."/>
            <person name="Kallscheuer N."/>
            <person name="Luecker S."/>
            <person name="Lage O.M."/>
            <person name="Pohl T."/>
            <person name="Merkel B.J."/>
            <person name="Hornburger P."/>
            <person name="Mueller R.-W."/>
            <person name="Bruemmer F."/>
            <person name="Labrenz M."/>
            <person name="Spormann A.M."/>
            <person name="Op Den Camp H."/>
            <person name="Overmann J."/>
            <person name="Amann R."/>
            <person name="Jetten M.S.M."/>
            <person name="Mascher T."/>
            <person name="Medema M.H."/>
            <person name="Devos D.P."/>
            <person name="Kaster A.-K."/>
            <person name="Ovreas L."/>
            <person name="Rohde M."/>
            <person name="Galperin M.Y."/>
            <person name="Jogler C."/>
        </authorList>
    </citation>
    <scope>NUCLEOTIDE SEQUENCE [LARGE SCALE GENOMIC DNA]</scope>
    <source>
        <strain evidence="12 13">Pan54</strain>
    </source>
</reference>
<dbReference type="InterPro" id="IPR041440">
    <property type="entry name" value="HypF_C"/>
</dbReference>
<comment type="catalytic activity">
    <reaction evidence="9">
        <text>an acyl phosphate + H2O = a carboxylate + phosphate + H(+)</text>
        <dbReference type="Rhea" id="RHEA:14965"/>
        <dbReference type="ChEBI" id="CHEBI:15377"/>
        <dbReference type="ChEBI" id="CHEBI:15378"/>
        <dbReference type="ChEBI" id="CHEBI:29067"/>
        <dbReference type="ChEBI" id="CHEBI:43474"/>
        <dbReference type="ChEBI" id="CHEBI:59918"/>
        <dbReference type="EC" id="3.6.1.7"/>
    </reaction>
</comment>
<dbReference type="RefSeq" id="WP_146501881.1">
    <property type="nucleotide sequence ID" value="NZ_SJPG01000001.1"/>
</dbReference>
<dbReference type="InterPro" id="IPR055128">
    <property type="entry name" value="HypF_C_2"/>
</dbReference>
<evidence type="ECO:0000256" key="7">
    <source>
        <dbReference type="ARBA" id="ARBA00048220"/>
    </source>
</evidence>
<dbReference type="PROSITE" id="PS51163">
    <property type="entry name" value="YRDC"/>
    <property type="match status" value="1"/>
</dbReference>
<dbReference type="Gene3D" id="3.30.420.40">
    <property type="match status" value="1"/>
</dbReference>
<comment type="caution">
    <text evidence="12">The sequence shown here is derived from an EMBL/GenBank/DDBJ whole genome shotgun (WGS) entry which is preliminary data.</text>
</comment>
<evidence type="ECO:0000313" key="12">
    <source>
        <dbReference type="EMBL" id="TWT59677.1"/>
    </source>
</evidence>
<dbReference type="PIRSF" id="PIRSF006256">
    <property type="entry name" value="CMPcnvr_hdrg_mat"/>
    <property type="match status" value="1"/>
</dbReference>
<keyword evidence="6" id="KW-0862">Zinc</keyword>
<dbReference type="GO" id="GO:0003998">
    <property type="term" value="F:acylphosphatase activity"/>
    <property type="evidence" value="ECO:0007669"/>
    <property type="project" value="UniProtKB-EC"/>
</dbReference>
<proteinExistence type="inferred from homology"/>
<dbReference type="GO" id="GO:0008270">
    <property type="term" value="F:zinc ion binding"/>
    <property type="evidence" value="ECO:0007669"/>
    <property type="project" value="UniProtKB-KW"/>
</dbReference>
<evidence type="ECO:0000259" key="10">
    <source>
        <dbReference type="PROSITE" id="PS51160"/>
    </source>
</evidence>
<feature type="active site" evidence="9">
    <location>
        <position position="46"/>
    </location>
</feature>
<evidence type="ECO:0000313" key="13">
    <source>
        <dbReference type="Proteomes" id="UP000316095"/>
    </source>
</evidence>
<evidence type="ECO:0000256" key="6">
    <source>
        <dbReference type="ARBA" id="ARBA00022833"/>
    </source>
</evidence>
<comment type="pathway">
    <text evidence="1">Protein modification; [NiFe] hydrogenase maturation.</text>
</comment>
<evidence type="ECO:0000256" key="9">
    <source>
        <dbReference type="PROSITE-ProRule" id="PRU00520"/>
    </source>
</evidence>
<comment type="similarity">
    <text evidence="2 8">Belongs to the carbamoyltransferase HypF family.</text>
</comment>
<dbReference type="OrthoDB" id="9808093at2"/>
<dbReference type="GO" id="GO:0003725">
    <property type="term" value="F:double-stranded RNA binding"/>
    <property type="evidence" value="ECO:0007669"/>
    <property type="project" value="InterPro"/>
</dbReference>
<feature type="active site" evidence="9">
    <location>
        <position position="28"/>
    </location>
</feature>
<dbReference type="SUPFAM" id="SSF55821">
    <property type="entry name" value="YrdC/RibB"/>
    <property type="match status" value="1"/>
</dbReference>
<accession>A0A5C5X963</accession>
<dbReference type="InterPro" id="IPR006070">
    <property type="entry name" value="Sua5-like_dom"/>
</dbReference>
<dbReference type="InterPro" id="IPR036046">
    <property type="entry name" value="Acylphosphatase-like_dom_sf"/>
</dbReference>
<dbReference type="Pfam" id="PF01300">
    <property type="entry name" value="Sua5_yciO_yrdC"/>
    <property type="match status" value="1"/>
</dbReference>
<feature type="domain" description="Acylphosphatase-like" evidence="10">
    <location>
        <begin position="13"/>
        <end position="99"/>
    </location>
</feature>
<organism evidence="12 13">
    <name type="scientific">Rubinisphaera italica</name>
    <dbReference type="NCBI Taxonomy" id="2527969"/>
    <lineage>
        <taxon>Bacteria</taxon>
        <taxon>Pseudomonadati</taxon>
        <taxon>Planctomycetota</taxon>
        <taxon>Planctomycetia</taxon>
        <taxon>Planctomycetales</taxon>
        <taxon>Planctomycetaceae</taxon>
        <taxon>Rubinisphaera</taxon>
    </lineage>
</organism>
<dbReference type="EC" id="6.2.-.-" evidence="8"/>
<dbReference type="Pfam" id="PF22521">
    <property type="entry name" value="HypF_C_2"/>
    <property type="match status" value="1"/>
</dbReference>
<keyword evidence="5" id="KW-0863">Zinc-finger</keyword>
<dbReference type="InterPro" id="IPR017945">
    <property type="entry name" value="DHBP_synth_RibB-like_a/b_dom"/>
</dbReference>
<keyword evidence="9" id="KW-0378">Hydrolase</keyword>
<comment type="catalytic activity">
    <reaction evidence="7">
        <text>C-terminal L-cysteinyl-[HypE protein] + carbamoyl phosphate + ATP + H2O = C-terminal S-carboxamide-L-cysteinyl-[HypE protein] + AMP + phosphate + diphosphate + H(+)</text>
        <dbReference type="Rhea" id="RHEA:55636"/>
        <dbReference type="Rhea" id="RHEA-COMP:14247"/>
        <dbReference type="Rhea" id="RHEA-COMP:14392"/>
        <dbReference type="ChEBI" id="CHEBI:15377"/>
        <dbReference type="ChEBI" id="CHEBI:15378"/>
        <dbReference type="ChEBI" id="CHEBI:30616"/>
        <dbReference type="ChEBI" id="CHEBI:33019"/>
        <dbReference type="ChEBI" id="CHEBI:43474"/>
        <dbReference type="ChEBI" id="CHEBI:58228"/>
        <dbReference type="ChEBI" id="CHEBI:76913"/>
        <dbReference type="ChEBI" id="CHEBI:139126"/>
        <dbReference type="ChEBI" id="CHEBI:456215"/>
    </reaction>
</comment>
<dbReference type="Pfam" id="PF17788">
    <property type="entry name" value="HypF_C"/>
    <property type="match status" value="1"/>
</dbReference>
<dbReference type="Pfam" id="PF00708">
    <property type="entry name" value="Acylphosphatase"/>
    <property type="match status" value="1"/>
</dbReference>
<dbReference type="InterPro" id="IPR004421">
    <property type="entry name" value="Carbamoyltransferase_HypF"/>
</dbReference>
<keyword evidence="12" id="KW-0808">Transferase</keyword>
<dbReference type="EMBL" id="SJPG01000001">
    <property type="protein sequence ID" value="TWT59677.1"/>
    <property type="molecule type" value="Genomic_DNA"/>
</dbReference>